<dbReference type="EMBL" id="ALJD01000006">
    <property type="protein sequence ID" value="EJN58915.1"/>
    <property type="molecule type" value="Genomic_DNA"/>
</dbReference>
<evidence type="ECO:0000313" key="1">
    <source>
        <dbReference type="EMBL" id="EJN58915.1"/>
    </source>
</evidence>
<dbReference type="InterPro" id="IPR055541">
    <property type="entry name" value="DUF7117"/>
</dbReference>
<dbReference type="eggNOG" id="arCOG04625">
    <property type="taxonomic scope" value="Archaea"/>
</dbReference>
<name>J2ZE13_9EURY</name>
<evidence type="ECO:0000313" key="2">
    <source>
        <dbReference type="Proteomes" id="UP000007813"/>
    </source>
</evidence>
<dbReference type="Pfam" id="PF23430">
    <property type="entry name" value="DUF7117"/>
    <property type="match status" value="1"/>
</dbReference>
<sequence>MVRSLPVQSMKIRGTRECKDCGHQWSYYDTGSVACPNCESLRSVGLDERTEHTAGAGTLDLTPQRTTLGDDDVDVDDIASELKSTLREYLRQRGFIHGGELRPLDDTFLAAHELLQTVDVYARARDPTDDERLYVLSLVRGADQGERPSVDDAPESMRAARGLAYAKAVSAYRRDLVTWLEDHPDANARTTLGALADHVKRAESLQGDVSLQTSERIVQTARDLGEYLVDGDETALVTAQDRLSRLE</sequence>
<comment type="caution">
    <text evidence="1">The sequence shown here is derived from an EMBL/GenBank/DDBJ whole genome shotgun (WGS) entry which is preliminary data.</text>
</comment>
<evidence type="ECO:0008006" key="3">
    <source>
        <dbReference type="Google" id="ProtNLM"/>
    </source>
</evidence>
<dbReference type="AlphaFoldDB" id="J2ZE13"/>
<gene>
    <name evidence="1" type="ORF">HSB1_23360</name>
</gene>
<dbReference type="Proteomes" id="UP000007813">
    <property type="component" value="Unassembled WGS sequence"/>
</dbReference>
<protein>
    <recommendedName>
        <fullName evidence="3">TFIIB-type zinc ribbon-containing protein</fullName>
    </recommendedName>
</protein>
<reference evidence="1 2" key="1">
    <citation type="journal article" date="2012" name="J. Bacteriol.">
        <title>Draft Genome Sequence of the Extremely Halophilic Archaeon Halogranum salarium B-1T.</title>
        <authorList>
            <person name="Kim K.K."/>
            <person name="Lee K.C."/>
            <person name="Lee J.S."/>
        </authorList>
    </citation>
    <scope>NUCLEOTIDE SEQUENCE [LARGE SCALE GENOMIC DNA]</scope>
    <source>
        <strain evidence="1 2">B-1</strain>
    </source>
</reference>
<accession>J2ZE13</accession>
<organism evidence="1 2">
    <name type="scientific">Halogranum salarium B-1</name>
    <dbReference type="NCBI Taxonomy" id="1210908"/>
    <lineage>
        <taxon>Archaea</taxon>
        <taxon>Methanobacteriati</taxon>
        <taxon>Methanobacteriota</taxon>
        <taxon>Stenosarchaea group</taxon>
        <taxon>Halobacteria</taxon>
        <taxon>Halobacteriales</taxon>
        <taxon>Haloferacaceae</taxon>
    </lineage>
</organism>
<proteinExistence type="predicted"/>